<keyword evidence="1" id="KW-0697">Rotamase</keyword>
<evidence type="ECO:0000256" key="2">
    <source>
        <dbReference type="SAM" id="MobiDB-lite"/>
    </source>
</evidence>
<feature type="region of interest" description="Disordered" evidence="2">
    <location>
        <begin position="1"/>
        <end position="33"/>
    </location>
</feature>
<dbReference type="PROSITE" id="PS50059">
    <property type="entry name" value="FKBP_PPIASE"/>
    <property type="match status" value="1"/>
</dbReference>
<dbReference type="EC" id="5.2.1.8" evidence="1"/>
<dbReference type="OrthoDB" id="77911at2759"/>
<dbReference type="InterPro" id="IPR044208">
    <property type="entry name" value="FKBP19-like"/>
</dbReference>
<dbReference type="SUPFAM" id="SSF54534">
    <property type="entry name" value="FKBP-like"/>
    <property type="match status" value="1"/>
</dbReference>
<protein>
    <recommendedName>
        <fullName evidence="1">peptidylprolyl isomerase</fullName>
        <ecNumber evidence="1">5.2.1.8</ecNumber>
    </recommendedName>
</protein>
<dbReference type="InterPro" id="IPR046357">
    <property type="entry name" value="PPIase_dom_sf"/>
</dbReference>
<name>A0A5B8MJR8_9CHLO</name>
<dbReference type="PANTHER" id="PTHR47717:SF1">
    <property type="entry name" value="PEPTIDYL-PROLYL CIS-TRANS ISOMERASE FKBP19, CHLOROPLASTIC"/>
    <property type="match status" value="1"/>
</dbReference>
<dbReference type="EMBL" id="CP031036">
    <property type="protein sequence ID" value="QDZ19935.1"/>
    <property type="molecule type" value="Genomic_DNA"/>
</dbReference>
<gene>
    <name evidence="4" type="ORF">A3770_03p24530</name>
</gene>
<dbReference type="Proteomes" id="UP000316726">
    <property type="component" value="Chromosome 3"/>
</dbReference>
<proteinExistence type="predicted"/>
<keyword evidence="5" id="KW-1185">Reference proteome</keyword>
<dbReference type="PANTHER" id="PTHR47717">
    <property type="entry name" value="PEPTIDYL-PROLYL CIS-TRANS ISOMERASE FKBP19, CHLOROPLASTIC"/>
    <property type="match status" value="1"/>
</dbReference>
<dbReference type="GO" id="GO:0009507">
    <property type="term" value="C:chloroplast"/>
    <property type="evidence" value="ECO:0007669"/>
    <property type="project" value="TreeGrafter"/>
</dbReference>
<dbReference type="AlphaFoldDB" id="A0A5B8MJR8"/>
<reference evidence="4 5" key="1">
    <citation type="submission" date="2018-07" db="EMBL/GenBank/DDBJ databases">
        <title>The complete nuclear genome of the prasinophyte Chloropicon primus (CCMP1205).</title>
        <authorList>
            <person name="Pombert J.-F."/>
            <person name="Otis C."/>
            <person name="Turmel M."/>
            <person name="Lemieux C."/>
        </authorList>
    </citation>
    <scope>NUCLEOTIDE SEQUENCE [LARGE SCALE GENOMIC DNA]</scope>
    <source>
        <strain evidence="4 5">CCMP1205</strain>
    </source>
</reference>
<feature type="domain" description="PPIase FKBP-type" evidence="3">
    <location>
        <begin position="154"/>
        <end position="273"/>
    </location>
</feature>
<organism evidence="4 5">
    <name type="scientific">Chloropicon primus</name>
    <dbReference type="NCBI Taxonomy" id="1764295"/>
    <lineage>
        <taxon>Eukaryota</taxon>
        <taxon>Viridiplantae</taxon>
        <taxon>Chlorophyta</taxon>
        <taxon>Chloropicophyceae</taxon>
        <taxon>Chloropicales</taxon>
        <taxon>Chloropicaceae</taxon>
        <taxon>Chloropicon</taxon>
    </lineage>
</organism>
<dbReference type="InterPro" id="IPR001179">
    <property type="entry name" value="PPIase_FKBP_dom"/>
</dbReference>
<keyword evidence="1 4" id="KW-0413">Isomerase</keyword>
<dbReference type="GO" id="GO:0009579">
    <property type="term" value="C:thylakoid"/>
    <property type="evidence" value="ECO:0007669"/>
    <property type="project" value="TreeGrafter"/>
</dbReference>
<dbReference type="GO" id="GO:0003755">
    <property type="term" value="F:peptidyl-prolyl cis-trans isomerase activity"/>
    <property type="evidence" value="ECO:0007669"/>
    <property type="project" value="UniProtKB-KW"/>
</dbReference>
<dbReference type="Gene3D" id="3.10.50.40">
    <property type="match status" value="1"/>
</dbReference>
<evidence type="ECO:0000259" key="3">
    <source>
        <dbReference type="PROSITE" id="PS50059"/>
    </source>
</evidence>
<accession>A0A5B8MJR8</accession>
<dbReference type="Pfam" id="PF00254">
    <property type="entry name" value="FKBP_C"/>
    <property type="match status" value="1"/>
</dbReference>
<evidence type="ECO:0000256" key="1">
    <source>
        <dbReference type="PROSITE-ProRule" id="PRU00277"/>
    </source>
</evidence>
<evidence type="ECO:0000313" key="5">
    <source>
        <dbReference type="Proteomes" id="UP000316726"/>
    </source>
</evidence>
<comment type="catalytic activity">
    <reaction evidence="1">
        <text>[protein]-peptidylproline (omega=180) = [protein]-peptidylproline (omega=0)</text>
        <dbReference type="Rhea" id="RHEA:16237"/>
        <dbReference type="Rhea" id="RHEA-COMP:10747"/>
        <dbReference type="Rhea" id="RHEA-COMP:10748"/>
        <dbReference type="ChEBI" id="CHEBI:83833"/>
        <dbReference type="ChEBI" id="CHEBI:83834"/>
        <dbReference type="EC" id="5.2.1.8"/>
    </reaction>
</comment>
<evidence type="ECO:0000313" key="4">
    <source>
        <dbReference type="EMBL" id="QDZ19935.1"/>
    </source>
</evidence>
<sequence length="273" mass="29391">MAVPGGRGRRCCSSSGGGRSLGTWARSRGSGGRCVRRNGAGRDVGDFDGVGVVWEEGNGGVARGSSASAQRRVLLTSGLGVLCAMTTAGRGLAKEEPGKGYEPNESGSFENSMAALAGKDYGKTKMRFSDYTLTDTGLQYKDLRDGTGPSPKKGDQVVVDWDGYTIGYYGRIFEARNKPKGGSFEGSERDFFRFRVGENEVIPAFEEAILGMKVGGVRRLIVPTEVGYPDNDWKKKGPRPSTFAGKRSLSFVLDNQGMVDKTLLFDIELLKIQ</sequence>
<dbReference type="STRING" id="1764295.A0A5B8MJR8"/>